<evidence type="ECO:0008006" key="4">
    <source>
        <dbReference type="Google" id="ProtNLM"/>
    </source>
</evidence>
<evidence type="ECO:0000313" key="3">
    <source>
        <dbReference type="Proteomes" id="UP000185109"/>
    </source>
</evidence>
<gene>
    <name evidence="2" type="ORF">AM571_CH03296</name>
</gene>
<reference evidence="2 3" key="1">
    <citation type="submission" date="2016-09" db="EMBL/GenBank/DDBJ databases">
        <title>The complete genome sequences of Rhizobium gallicum, symbiovars gallicum and phaseoli, symbionts associated to common bean (Phaseolus vulgaris).</title>
        <authorList>
            <person name="Bustos P."/>
            <person name="Santamaria R.I."/>
            <person name="Perez-Carrascal O.M."/>
            <person name="Juarez S."/>
            <person name="Lozano L."/>
            <person name="Martinez-Flores I."/>
            <person name="Martinez-Romero E."/>
            <person name="Cevallos M."/>
            <person name="Romero D."/>
            <person name="Davila G."/>
            <person name="Gonzalez V."/>
        </authorList>
    </citation>
    <scope>NUCLEOTIDE SEQUENCE [LARGE SCALE GENOMIC DNA]</scope>
    <source>
        <strain evidence="2 3">8C-3</strain>
    </source>
</reference>
<accession>A0A1L5P7I6</accession>
<protein>
    <recommendedName>
        <fullName evidence="4">NAD(P)+ transhydrogenase beta chain</fullName>
    </recommendedName>
</protein>
<dbReference type="EMBL" id="CP017241">
    <property type="protein sequence ID" value="APO76090.1"/>
    <property type="molecule type" value="Genomic_DNA"/>
</dbReference>
<feature type="transmembrane region" description="Helical" evidence="1">
    <location>
        <begin position="21"/>
        <end position="39"/>
    </location>
</feature>
<feature type="transmembrane region" description="Helical" evidence="1">
    <location>
        <begin position="45"/>
        <end position="66"/>
    </location>
</feature>
<evidence type="ECO:0000313" key="2">
    <source>
        <dbReference type="EMBL" id="APO76090.1"/>
    </source>
</evidence>
<sequence length="90" mass="9937">MKPSARTSFKPGYRMTRRWNWISFVLSWAILLTIVIAAIRGSQEAVALAPVFVPSLCVMIAALIGIHRYTGAMDYQSAMSTATAAESEER</sequence>
<dbReference type="AlphaFoldDB" id="A0A1L5P7I6"/>
<dbReference type="Proteomes" id="UP000185109">
    <property type="component" value="Chromosome"/>
</dbReference>
<keyword evidence="1" id="KW-1133">Transmembrane helix</keyword>
<dbReference type="RefSeq" id="WP_074062330.1">
    <property type="nucleotide sequence ID" value="NZ_CP017241.1"/>
</dbReference>
<proteinExistence type="predicted"/>
<evidence type="ECO:0000256" key="1">
    <source>
        <dbReference type="SAM" id="Phobius"/>
    </source>
</evidence>
<name>A0A1L5P7I6_RHIET</name>
<keyword evidence="1" id="KW-0472">Membrane</keyword>
<keyword evidence="1" id="KW-0812">Transmembrane</keyword>
<organism evidence="2 3">
    <name type="scientific">Rhizobium etli 8C-3</name>
    <dbReference type="NCBI Taxonomy" id="538025"/>
    <lineage>
        <taxon>Bacteria</taxon>
        <taxon>Pseudomonadati</taxon>
        <taxon>Pseudomonadota</taxon>
        <taxon>Alphaproteobacteria</taxon>
        <taxon>Hyphomicrobiales</taxon>
        <taxon>Rhizobiaceae</taxon>
        <taxon>Rhizobium/Agrobacterium group</taxon>
        <taxon>Rhizobium</taxon>
    </lineage>
</organism>